<name>A0A1L7CFK3_9CORY</name>
<dbReference type="AlphaFoldDB" id="A0A1L7CFK3"/>
<protein>
    <submittedName>
        <fullName evidence="1">Uncharacterized protein</fullName>
    </submittedName>
</protein>
<keyword evidence="2" id="KW-1185">Reference proteome</keyword>
<dbReference type="EMBL" id="CP009245">
    <property type="protein sequence ID" value="APT84617.1"/>
    <property type="molecule type" value="Genomic_DNA"/>
</dbReference>
<reference evidence="1 2" key="1">
    <citation type="submission" date="2014-08" db="EMBL/GenBank/DDBJ databases">
        <title>Complete genome sequence of Corynebacterium aquilae S-613T(T) (=DSM 44791(T)), isolated from the choana of a healthy golden eagle.</title>
        <authorList>
            <person name="Ruckert C."/>
            <person name="Albersmeier A."/>
            <person name="Winkler A."/>
            <person name="Kalinowski J."/>
        </authorList>
    </citation>
    <scope>NUCLEOTIDE SEQUENCE [LARGE SCALE GENOMIC DNA]</scope>
    <source>
        <strain evidence="1 2">S-613</strain>
    </source>
</reference>
<sequence>MVGHVVVGCCGAEVDDGAVVEGDEIVGCFGRVRGEGDEGTAVEDFFDWDSAEEPFAGIDVGVGHGGFP</sequence>
<dbReference type="KEGG" id="caqu:CAQU_05525"/>
<organism evidence="1 2">
    <name type="scientific">Corynebacterium aquilae DSM 44791</name>
    <dbReference type="NCBI Taxonomy" id="1431546"/>
    <lineage>
        <taxon>Bacteria</taxon>
        <taxon>Bacillati</taxon>
        <taxon>Actinomycetota</taxon>
        <taxon>Actinomycetes</taxon>
        <taxon>Mycobacteriales</taxon>
        <taxon>Corynebacteriaceae</taxon>
        <taxon>Corynebacterium</taxon>
    </lineage>
</organism>
<evidence type="ECO:0000313" key="2">
    <source>
        <dbReference type="Proteomes" id="UP000185478"/>
    </source>
</evidence>
<gene>
    <name evidence="1" type="ORF">CAQU_05525</name>
</gene>
<dbReference type="Proteomes" id="UP000185478">
    <property type="component" value="Chromosome"/>
</dbReference>
<accession>A0A1L7CFK3</accession>
<proteinExistence type="predicted"/>
<evidence type="ECO:0000313" key="1">
    <source>
        <dbReference type="EMBL" id="APT84617.1"/>
    </source>
</evidence>